<feature type="chain" id="PRO_5042019237" description="Endopolyphosphatase" evidence="14">
    <location>
        <begin position="19"/>
        <end position="616"/>
    </location>
</feature>
<dbReference type="GO" id="GO:0008081">
    <property type="term" value="F:phosphoric diester hydrolase activity"/>
    <property type="evidence" value="ECO:0007669"/>
    <property type="project" value="TreeGrafter"/>
</dbReference>
<dbReference type="PIRSF" id="PIRSF027093">
    <property type="entry name" value="EndopolyPtase_N1"/>
    <property type="match status" value="1"/>
</dbReference>
<dbReference type="InterPro" id="IPR012358">
    <property type="entry name" value="EndopolyPtase_N1"/>
</dbReference>
<comment type="similarity">
    <text evidence="2">Belongs to the endopolyphosphatase PPN1 family.</text>
</comment>
<evidence type="ECO:0000313" key="16">
    <source>
        <dbReference type="Proteomes" id="UP001182556"/>
    </source>
</evidence>
<dbReference type="GO" id="GO:0005774">
    <property type="term" value="C:vacuolar membrane"/>
    <property type="evidence" value="ECO:0007669"/>
    <property type="project" value="UniProtKB-SubCell"/>
</dbReference>
<feature type="signal peptide" evidence="14">
    <location>
        <begin position="1"/>
        <end position="18"/>
    </location>
</feature>
<evidence type="ECO:0000256" key="14">
    <source>
        <dbReference type="SAM" id="SignalP"/>
    </source>
</evidence>
<evidence type="ECO:0000256" key="12">
    <source>
        <dbReference type="PIRNR" id="PIRNR027093"/>
    </source>
</evidence>
<dbReference type="GO" id="GO:0005615">
    <property type="term" value="C:extracellular space"/>
    <property type="evidence" value="ECO:0007669"/>
    <property type="project" value="TreeGrafter"/>
</dbReference>
<evidence type="ECO:0000256" key="3">
    <source>
        <dbReference type="ARBA" id="ARBA00012459"/>
    </source>
</evidence>
<evidence type="ECO:0000256" key="10">
    <source>
        <dbReference type="ARBA" id="ARBA00023136"/>
    </source>
</evidence>
<evidence type="ECO:0000256" key="7">
    <source>
        <dbReference type="ARBA" id="ARBA00022801"/>
    </source>
</evidence>
<dbReference type="AlphaFoldDB" id="A0AAD9L8S7"/>
<feature type="region of interest" description="Disordered" evidence="13">
    <location>
        <begin position="72"/>
        <end position="105"/>
    </location>
</feature>
<keyword evidence="14" id="KW-0732">Signal</keyword>
<comment type="catalytic activity">
    <reaction evidence="12">
        <text>[phosphate](n+1) + n H2O = (n+1) phosphate + n H(+)</text>
        <dbReference type="Rhea" id="RHEA:22452"/>
        <dbReference type="Rhea" id="RHEA-COMP:14280"/>
        <dbReference type="ChEBI" id="CHEBI:15377"/>
        <dbReference type="ChEBI" id="CHEBI:15378"/>
        <dbReference type="ChEBI" id="CHEBI:16838"/>
        <dbReference type="ChEBI" id="CHEBI:43474"/>
        <dbReference type="EC" id="3.6.1.10"/>
    </reaction>
</comment>
<organism evidence="15 16">
    <name type="scientific">Papiliotrema laurentii</name>
    <name type="common">Cryptococcus laurentii</name>
    <dbReference type="NCBI Taxonomy" id="5418"/>
    <lineage>
        <taxon>Eukaryota</taxon>
        <taxon>Fungi</taxon>
        <taxon>Dikarya</taxon>
        <taxon>Basidiomycota</taxon>
        <taxon>Agaricomycotina</taxon>
        <taxon>Tremellomycetes</taxon>
        <taxon>Tremellales</taxon>
        <taxon>Rhynchogastremaceae</taxon>
        <taxon>Papiliotrema</taxon>
    </lineage>
</organism>
<sequence length="616" mass="69833">MIPLTLLSLSTLLLSVQAQQAPLGAVSNDTPRPLTGRFLHITDFHPDPHYVAGASFDSGCHARGKKLLEGADEDQEVWEDEGDAMVNKGKGKDKGKKETAGPWGSGVSDCDAPMSLVNMTFDWLKKEWADEVDFVVWTGDNARHDIDRKLPRTPKEIFELNAMMVEKMRETFGKQVVIVPSIGNNDIYPHNVLAPGPNAVSSEFLKLWKHFIPEDLRHVFERGVYYSVEVIPDRLAVISLNTLFWYDSNTLVDGCRDRSNDPGALEMDWLEVQLSEFRERGMQVWLTGHVPPHTGLYFENCYLRYGDLALRYQDTIVGHLFGHMNIDHFFFLDVDELEATKISAQNLNASALLETTIAGPELRHGPHLASSGRFKVKGRGFNSNLAETLRKDFGQMPGPQHLKLKDYAVVNVGPSVIPTYLPAIRVFSYNITGVERPVGDLPFETYKRKHGHRHDKPKDDCSKPENEDKPHCVFAKLPRYYNKTSPSRRNSPLTPLGFTQFYLPDVDSRKKTPPEWQVEYATFKPAKLLPNASESGWNQPPPVPFHLLPGWKEEVQVAMQSGDEGMVEAYRRRLKGITPWRMKDLTIGSYVKLARKLVVEKKMWNKFTELMYVSAA</sequence>
<dbReference type="GO" id="GO:0000298">
    <property type="term" value="F:endopolyphosphatase activity"/>
    <property type="evidence" value="ECO:0007669"/>
    <property type="project" value="UniProtKB-EC"/>
</dbReference>
<keyword evidence="8" id="KW-0735">Signal-anchor</keyword>
<comment type="subcellular location">
    <subcellularLocation>
        <location evidence="1">Vacuole membrane</location>
        <topology evidence="1">Single-pass type II membrane protein</topology>
    </subcellularLocation>
</comment>
<dbReference type="SUPFAM" id="SSF56300">
    <property type="entry name" value="Metallo-dependent phosphatases"/>
    <property type="match status" value="1"/>
</dbReference>
<reference evidence="15" key="1">
    <citation type="submission" date="2023-02" db="EMBL/GenBank/DDBJ databases">
        <title>Identification and recombinant expression of a fungal hydrolase from Papiliotrema laurentii that hydrolyzes apple cutin and clears colloidal polyester polyurethane.</title>
        <authorList>
            <consortium name="DOE Joint Genome Institute"/>
            <person name="Roman V.A."/>
            <person name="Bojanowski C."/>
            <person name="Crable B.R."/>
            <person name="Wagner D.N."/>
            <person name="Hung C.S."/>
            <person name="Nadeau L.J."/>
            <person name="Schratz L."/>
            <person name="Haridas S."/>
            <person name="Pangilinan J."/>
            <person name="Lipzen A."/>
            <person name="Na H."/>
            <person name="Yan M."/>
            <person name="Ng V."/>
            <person name="Grigoriev I.V."/>
            <person name="Spatafora J.W."/>
            <person name="Barlow D."/>
            <person name="Biffinger J."/>
            <person name="Kelley-Loughnane N."/>
            <person name="Varaljay V.A."/>
            <person name="Crookes-Goodson W.J."/>
        </authorList>
    </citation>
    <scope>NUCLEOTIDE SEQUENCE</scope>
    <source>
        <strain evidence="15">5307AH</strain>
    </source>
</reference>
<evidence type="ECO:0000256" key="8">
    <source>
        <dbReference type="ARBA" id="ARBA00022968"/>
    </source>
</evidence>
<comment type="caution">
    <text evidence="15">The sequence shown here is derived from an EMBL/GenBank/DDBJ whole genome shotgun (WGS) entry which is preliminary data.</text>
</comment>
<name>A0AAD9L8S7_PAPLA</name>
<dbReference type="GO" id="GO:0006798">
    <property type="term" value="P:polyphosphate catabolic process"/>
    <property type="evidence" value="ECO:0007669"/>
    <property type="project" value="TreeGrafter"/>
</dbReference>
<evidence type="ECO:0000256" key="5">
    <source>
        <dbReference type="ARBA" id="ARBA00022554"/>
    </source>
</evidence>
<keyword evidence="10 12" id="KW-0472">Membrane</keyword>
<dbReference type="PANTHER" id="PTHR10340">
    <property type="entry name" value="SPHINGOMYELIN PHOSPHODIESTERASE"/>
    <property type="match status" value="1"/>
</dbReference>
<keyword evidence="16" id="KW-1185">Reference proteome</keyword>
<evidence type="ECO:0000256" key="9">
    <source>
        <dbReference type="ARBA" id="ARBA00022989"/>
    </source>
</evidence>
<feature type="compositionally biased region" description="Basic and acidic residues" evidence="13">
    <location>
        <begin position="456"/>
        <end position="468"/>
    </location>
</feature>
<dbReference type="InterPro" id="IPR041805">
    <property type="entry name" value="ASMase/PPN1_MPP"/>
</dbReference>
<keyword evidence="5 12" id="KW-0926">Vacuole</keyword>
<evidence type="ECO:0000256" key="2">
    <source>
        <dbReference type="ARBA" id="ARBA00010399"/>
    </source>
</evidence>
<feature type="compositionally biased region" description="Basic and acidic residues" evidence="13">
    <location>
        <begin position="90"/>
        <end position="99"/>
    </location>
</feature>
<evidence type="ECO:0000256" key="13">
    <source>
        <dbReference type="SAM" id="MobiDB-lite"/>
    </source>
</evidence>
<evidence type="ECO:0000256" key="11">
    <source>
        <dbReference type="ARBA" id="ARBA00023180"/>
    </source>
</evidence>
<feature type="compositionally biased region" description="Acidic residues" evidence="13">
    <location>
        <begin position="72"/>
        <end position="83"/>
    </location>
</feature>
<gene>
    <name evidence="15" type="ORF">DB88DRAFT_483144</name>
</gene>
<evidence type="ECO:0000256" key="1">
    <source>
        <dbReference type="ARBA" id="ARBA00004576"/>
    </source>
</evidence>
<dbReference type="EC" id="3.6.1.10" evidence="3 12"/>
<dbReference type="Proteomes" id="UP001182556">
    <property type="component" value="Unassembled WGS sequence"/>
</dbReference>
<evidence type="ECO:0000256" key="4">
    <source>
        <dbReference type="ARBA" id="ARBA00014458"/>
    </source>
</evidence>
<accession>A0AAD9L8S7</accession>
<comment type="function">
    <text evidence="12">Catalyzes the hydrolysis of inorganic polyphosphate (polyP) chains of many hundreds of phosphate residues into shorter lengths.</text>
</comment>
<dbReference type="GO" id="GO:0004309">
    <property type="term" value="F:exopolyphosphatase activity"/>
    <property type="evidence" value="ECO:0007669"/>
    <property type="project" value="TreeGrafter"/>
</dbReference>
<keyword evidence="7 12" id="KW-0378">Hydrolase</keyword>
<feature type="region of interest" description="Disordered" evidence="13">
    <location>
        <begin position="446"/>
        <end position="468"/>
    </location>
</feature>
<dbReference type="CDD" id="cd00842">
    <property type="entry name" value="MPP_ASMase"/>
    <property type="match status" value="1"/>
</dbReference>
<protein>
    <recommendedName>
        <fullName evidence="4 12">Endopolyphosphatase</fullName>
        <ecNumber evidence="3 12">3.6.1.10</ecNumber>
    </recommendedName>
</protein>
<dbReference type="EMBL" id="JAODAN010000002">
    <property type="protein sequence ID" value="KAK1926827.1"/>
    <property type="molecule type" value="Genomic_DNA"/>
</dbReference>
<dbReference type="GO" id="GO:0000324">
    <property type="term" value="C:fungal-type vacuole"/>
    <property type="evidence" value="ECO:0007669"/>
    <property type="project" value="TreeGrafter"/>
</dbReference>
<evidence type="ECO:0000313" key="15">
    <source>
        <dbReference type="EMBL" id="KAK1926827.1"/>
    </source>
</evidence>
<dbReference type="PANTHER" id="PTHR10340:SF55">
    <property type="entry name" value="ENDOPOLYPHOSPHATASE"/>
    <property type="match status" value="1"/>
</dbReference>
<evidence type="ECO:0000256" key="6">
    <source>
        <dbReference type="ARBA" id="ARBA00022692"/>
    </source>
</evidence>
<dbReference type="InterPro" id="IPR029052">
    <property type="entry name" value="Metallo-depent_PP-like"/>
</dbReference>
<keyword evidence="11" id="KW-0325">Glycoprotein</keyword>
<proteinExistence type="inferred from homology"/>
<keyword evidence="9" id="KW-1133">Transmembrane helix</keyword>
<keyword evidence="6" id="KW-0812">Transmembrane</keyword>